<dbReference type="AlphaFoldDB" id="A0A9P4YUT6"/>
<feature type="region of interest" description="Disordered" evidence="1">
    <location>
        <begin position="533"/>
        <end position="591"/>
    </location>
</feature>
<feature type="compositionally biased region" description="Low complexity" evidence="1">
    <location>
        <begin position="420"/>
        <end position="429"/>
    </location>
</feature>
<feature type="compositionally biased region" description="Polar residues" evidence="1">
    <location>
        <begin position="375"/>
        <end position="402"/>
    </location>
</feature>
<feature type="compositionally biased region" description="Basic and acidic residues" evidence="1">
    <location>
        <begin position="569"/>
        <end position="591"/>
    </location>
</feature>
<reference evidence="3" key="1">
    <citation type="submission" date="2020-03" db="EMBL/GenBank/DDBJ databases">
        <title>Site-based positive gene gene selection in Geosmithia morbida across the United States reveals a broad range of putative effectors and factors for local host and environmental adapation.</title>
        <authorList>
            <person name="Onufrak A."/>
            <person name="Murdoch R.W."/>
            <person name="Gazis R."/>
            <person name="Huff M."/>
            <person name="Staton M."/>
            <person name="Klingeman W."/>
            <person name="Hadziabdic D."/>
        </authorList>
    </citation>
    <scope>NUCLEOTIDE SEQUENCE</scope>
    <source>
        <strain evidence="3">1262</strain>
    </source>
</reference>
<feature type="compositionally biased region" description="Low complexity" evidence="1">
    <location>
        <begin position="45"/>
        <end position="68"/>
    </location>
</feature>
<dbReference type="Proteomes" id="UP000749293">
    <property type="component" value="Unassembled WGS sequence"/>
</dbReference>
<feature type="compositionally biased region" description="Polar residues" evidence="1">
    <location>
        <begin position="222"/>
        <end position="272"/>
    </location>
</feature>
<organism evidence="3 4">
    <name type="scientific">Geosmithia morbida</name>
    <dbReference type="NCBI Taxonomy" id="1094350"/>
    <lineage>
        <taxon>Eukaryota</taxon>
        <taxon>Fungi</taxon>
        <taxon>Dikarya</taxon>
        <taxon>Ascomycota</taxon>
        <taxon>Pezizomycotina</taxon>
        <taxon>Sordariomycetes</taxon>
        <taxon>Hypocreomycetidae</taxon>
        <taxon>Hypocreales</taxon>
        <taxon>Bionectriaceae</taxon>
        <taxon>Geosmithia</taxon>
    </lineage>
</organism>
<dbReference type="OrthoDB" id="10259622at2759"/>
<evidence type="ECO:0000256" key="2">
    <source>
        <dbReference type="SAM" id="Phobius"/>
    </source>
</evidence>
<comment type="caution">
    <text evidence="3">The sequence shown here is derived from an EMBL/GenBank/DDBJ whole genome shotgun (WGS) entry which is preliminary data.</text>
</comment>
<gene>
    <name evidence="3" type="ORF">GMORB2_6204</name>
</gene>
<feature type="region of interest" description="Disordered" evidence="1">
    <location>
        <begin position="302"/>
        <end position="351"/>
    </location>
</feature>
<evidence type="ECO:0008006" key="5">
    <source>
        <dbReference type="Google" id="ProtNLM"/>
    </source>
</evidence>
<protein>
    <recommendedName>
        <fullName evidence="5">Glycoprotease family protein</fullName>
    </recommendedName>
</protein>
<feature type="compositionally biased region" description="Basic and acidic residues" evidence="1">
    <location>
        <begin position="731"/>
        <end position="757"/>
    </location>
</feature>
<name>A0A9P4YUT6_9HYPO</name>
<evidence type="ECO:0000313" key="4">
    <source>
        <dbReference type="Proteomes" id="UP000749293"/>
    </source>
</evidence>
<feature type="region of interest" description="Disordered" evidence="1">
    <location>
        <begin position="731"/>
        <end position="768"/>
    </location>
</feature>
<keyword evidence="2" id="KW-0812">Transmembrane</keyword>
<feature type="region of interest" description="Disordered" evidence="1">
    <location>
        <begin position="1"/>
        <end position="90"/>
    </location>
</feature>
<keyword evidence="2" id="KW-1133">Transmembrane helix</keyword>
<sequence>MSHDSREQSARQLPRRRSAEDWEDWQDDDDVVTPIDPEEQALVESPASPASRQKSAAQQARASSQSASNTTRIKRLRSRHRQKAQNAKAGIRLITDMSNFRRQNQLATQLQTTHDADAPKFVDAAALRALEGDPNSASVGNWNWLRNQKGKVPASATPQSASARTPYALTPGDAPIMIGISLPSEETGASSDDDSRTTPTAEALTFRAPVRANDADRGNLPAQVSPSSTPATTPIRQQISVWSPDTPDTASSKASRAVSSFYSQTTDATSSRKPVDQDVPPVPALPSTYKKTQHQRLISLEIGSANNDDDELGTPCTLFEEDGSPSPQKQAKPKGLAPGFTPDSANSRSHGWWDHVVTPFMDRRFTFASRRTKADSPNSPATANTPRDYHAQTQSPLAQQESVGEKQPLEQALPVPRASTPPIVRAPTPRRTPTPPARPETRDVPQPLSQPTALGLGDATLPSEKPTIVVTPEISGETPPPYSPPRRLNEEGDGGPVRYRAVPPPEHPLRSQFLPSPGPGSPGLAATMTSQGATPMTDIPITPTIPREMPSQPPVPVPSRPMASNLPQEHSHDARGSEHRVERERRRHEREETLARKLGSFWRGRGCIPSHGCLGRPGREGRRRRRVYMGVLATTLVLIILSIVLGVVLTRPRHSSDPPPSIWVNLTDFPPMPTGVLTVAGPENTVSRDGCTVPETIWSCSLPKEEHDSVSPYDADQPTIIMQIQWDNSTSKEWDVPDGRIPKPDVSARDVHSRRATEFSPSPEPPTFADMWFLGNTTDGVKSDDKAGEPAPFYISVLDSTDGAVEQPGLARRQTTVGDELVKDLVDPPDLLADGTPQPARMLPEVKQQPVRLFDRGLPTEHYGFYTYFKRTIFVKSVTRDDGGGAVPADENGGCTKTEANHLVTWGQTRMLVQIWTRKSGDVDHGVKLLSNASQPSIDGKADLTRPGTMPYPVTVSLDTHGGDPDEKLVWQWPMNSRQKLDTENPKLLSNDISFDGELINPRKDNDTSFGGFDGGTGGCKCVWVNWE</sequence>
<feature type="compositionally biased region" description="Basic residues" evidence="1">
    <location>
        <begin position="72"/>
        <end position="83"/>
    </location>
</feature>
<keyword evidence="4" id="KW-1185">Reference proteome</keyword>
<feature type="region of interest" description="Disordered" evidence="1">
    <location>
        <begin position="183"/>
        <end position="290"/>
    </location>
</feature>
<proteinExistence type="predicted"/>
<accession>A0A9P4YUT6</accession>
<keyword evidence="2" id="KW-0472">Membrane</keyword>
<feature type="compositionally biased region" description="Low complexity" evidence="1">
    <location>
        <begin position="534"/>
        <end position="550"/>
    </location>
</feature>
<feature type="region of interest" description="Disordered" evidence="1">
    <location>
        <begin position="369"/>
        <end position="495"/>
    </location>
</feature>
<dbReference type="GeneID" id="55972429"/>
<evidence type="ECO:0000256" key="1">
    <source>
        <dbReference type="SAM" id="MobiDB-lite"/>
    </source>
</evidence>
<feature type="transmembrane region" description="Helical" evidence="2">
    <location>
        <begin position="627"/>
        <end position="649"/>
    </location>
</feature>
<feature type="compositionally biased region" description="Acidic residues" evidence="1">
    <location>
        <begin position="21"/>
        <end position="41"/>
    </location>
</feature>
<dbReference type="RefSeq" id="XP_035322155.1">
    <property type="nucleotide sequence ID" value="XM_035468174.1"/>
</dbReference>
<evidence type="ECO:0000313" key="3">
    <source>
        <dbReference type="EMBL" id="KAF4123503.1"/>
    </source>
</evidence>
<dbReference type="EMBL" id="JAANYQ010000006">
    <property type="protein sequence ID" value="KAF4123503.1"/>
    <property type="molecule type" value="Genomic_DNA"/>
</dbReference>